<protein>
    <submittedName>
        <fullName evidence="2">OmpP1/FadL family transporter</fullName>
    </submittedName>
</protein>
<gene>
    <name evidence="2" type="ORF">ACHKAR_13720</name>
</gene>
<feature type="chain" id="PRO_5047149330" evidence="1">
    <location>
        <begin position="22"/>
        <end position="532"/>
    </location>
</feature>
<dbReference type="SUPFAM" id="SSF56935">
    <property type="entry name" value="Porins"/>
    <property type="match status" value="1"/>
</dbReference>
<accession>A0ABW7NAC2</accession>
<dbReference type="RefSeq" id="WP_395417873.1">
    <property type="nucleotide sequence ID" value="NZ_JBIPKE010000018.1"/>
</dbReference>
<evidence type="ECO:0000313" key="2">
    <source>
        <dbReference type="EMBL" id="MFH6984506.1"/>
    </source>
</evidence>
<feature type="signal peptide" evidence="1">
    <location>
        <begin position="1"/>
        <end position="21"/>
    </location>
</feature>
<evidence type="ECO:0000313" key="3">
    <source>
        <dbReference type="Proteomes" id="UP001610063"/>
    </source>
</evidence>
<name>A0ABW7NAC2_9BACT</name>
<organism evidence="2 3">
    <name type="scientific">Marinoscillum luteum</name>
    <dbReference type="NCBI Taxonomy" id="861051"/>
    <lineage>
        <taxon>Bacteria</taxon>
        <taxon>Pseudomonadati</taxon>
        <taxon>Bacteroidota</taxon>
        <taxon>Cytophagia</taxon>
        <taxon>Cytophagales</taxon>
        <taxon>Reichenbachiellaceae</taxon>
        <taxon>Marinoscillum</taxon>
    </lineage>
</organism>
<proteinExistence type="predicted"/>
<evidence type="ECO:0000256" key="1">
    <source>
        <dbReference type="SAM" id="SignalP"/>
    </source>
</evidence>
<dbReference type="Gene3D" id="2.40.160.60">
    <property type="entry name" value="Outer membrane protein transport protein (OMPP1/FadL/TodX)"/>
    <property type="match status" value="1"/>
</dbReference>
<reference evidence="2 3" key="1">
    <citation type="journal article" date="2013" name="Int. J. Syst. Evol. Microbiol.">
        <title>Marinoscillum luteum sp. nov., isolated from marine sediment.</title>
        <authorList>
            <person name="Cha I.T."/>
            <person name="Park S.J."/>
            <person name="Kim S.J."/>
            <person name="Kim J.G."/>
            <person name="Jung M.Y."/>
            <person name="Shin K.S."/>
            <person name="Kwon K.K."/>
            <person name="Yang S.H."/>
            <person name="Seo Y.S."/>
            <person name="Rhee S.K."/>
        </authorList>
    </citation>
    <scope>NUCLEOTIDE SEQUENCE [LARGE SCALE GENOMIC DNA]</scope>
    <source>
        <strain evidence="2 3">KCTC 23939</strain>
    </source>
</reference>
<sequence>MNQFKYIMFAGIAISAWSASAQVADGSLGYYQDARIFSQTSPVYGSTARMQGLGGTQISLGADMSSAGSNPAGLGFFNRSVLSFTPSMTFNNSDASYFGNTISTYKNNFNFANLGMVFNSNKGDYTNEKFKGGSFAITFNRSNNFNSEVFYQGRNTSNSIVDSFVEGANNDLSDAYIDYAFGQFLIENADGYLYEKGADGRTYIYPDGDFDGYTSLVGANSYDGYLPRQIERITTKGGQSALNFAWGGNYDDRVYFGAGLSFESVRYSRIRTYTEDSFRDVDGNQDDLLYKIQIQDELTIDGSGVGFNGGLIVRPVDFVTLGLSYKSPTYYSLNDESGFTFATDWNENYSYYNGTNSEGDSVFYDMGSYKETSDLTMSQYNLKTPGKLSLGATFFLGKVGFISGDVEFVDYTRSQLKSNDFSVVADNQTIKNLYTNTMNFRIGSEFRYDDFRFRAGYAFFGDAFANNDSFDGRSQNVSFGLGYRSRDYFIDLAVVNRKSFDAYSPYQISTGTPIADIEQRTNTVSATIGFNF</sequence>
<dbReference type="EMBL" id="JBIPKE010000018">
    <property type="protein sequence ID" value="MFH6984506.1"/>
    <property type="molecule type" value="Genomic_DNA"/>
</dbReference>
<comment type="caution">
    <text evidence="2">The sequence shown here is derived from an EMBL/GenBank/DDBJ whole genome shotgun (WGS) entry which is preliminary data.</text>
</comment>
<keyword evidence="1" id="KW-0732">Signal</keyword>
<keyword evidence="3" id="KW-1185">Reference proteome</keyword>
<dbReference type="Proteomes" id="UP001610063">
    <property type="component" value="Unassembled WGS sequence"/>
</dbReference>